<accession>A0A367WBA3</accession>
<dbReference type="RefSeq" id="WP_114101662.1">
    <property type="nucleotide sequence ID" value="NZ_JPWF01000004.1"/>
</dbReference>
<dbReference type="AlphaFoldDB" id="A0A367WBA3"/>
<protein>
    <submittedName>
        <fullName evidence="1">Uncharacterized protein</fullName>
    </submittedName>
</protein>
<dbReference type="OrthoDB" id="7323216at2"/>
<dbReference type="Proteomes" id="UP000253226">
    <property type="component" value="Unassembled WGS sequence"/>
</dbReference>
<reference evidence="1 2" key="1">
    <citation type="submission" date="2014-07" db="EMBL/GenBank/DDBJ databases">
        <title>Draft genome sequence of Thalassospira profundimaris 35.</title>
        <authorList>
            <person name="Lai Q."/>
            <person name="Shao Z."/>
        </authorList>
    </citation>
    <scope>NUCLEOTIDE SEQUENCE [LARGE SCALE GENOMIC DNA]</scope>
    <source>
        <strain evidence="1 2">35</strain>
    </source>
</reference>
<sequence>MGLRYQPLAACMQVSCASAKLIRGESGLIETLGNDQPGYDHDVPGRRLGLLIEGAATNLLRYSRDFSNVLWEKNSGVSVAPSAVAAPDGSLNAMQLDLPGGADGVYQNVGSLISGETYSFAIWMRTVSGSANITLGGINGPSTNGIALDENWKRVWIAEPASGTTRYPKISTAISGLPASILIWNAQLEAGPAPTSDIISNGIPASRAADDVTLDPGDWFAQGAGTLVFDLHTAPAWAGIWRIVQLYASSLNDDHLDLGYDSDAGQLRISLRRDGVPIITQSLYGGLLPDTRHRIALAWEDDGIAVALGGSVLTSPPGFAMPRNFSNIVLGSYGGSDKHMNGYLRNLAYWPVRLSDGRLSELSVV</sequence>
<name>A0A367WBA3_9PROT</name>
<gene>
    <name evidence="1" type="ORF">TH19_07405</name>
</gene>
<dbReference type="InterPro" id="IPR013320">
    <property type="entry name" value="ConA-like_dom_sf"/>
</dbReference>
<evidence type="ECO:0000313" key="1">
    <source>
        <dbReference type="EMBL" id="RCK37851.1"/>
    </source>
</evidence>
<proteinExistence type="predicted"/>
<organism evidence="1 2">
    <name type="scientific">Thalassospira profundimaris</name>
    <dbReference type="NCBI Taxonomy" id="502049"/>
    <lineage>
        <taxon>Bacteria</taxon>
        <taxon>Pseudomonadati</taxon>
        <taxon>Pseudomonadota</taxon>
        <taxon>Alphaproteobacteria</taxon>
        <taxon>Rhodospirillales</taxon>
        <taxon>Thalassospiraceae</taxon>
        <taxon>Thalassospira</taxon>
    </lineage>
</organism>
<dbReference type="SUPFAM" id="SSF49899">
    <property type="entry name" value="Concanavalin A-like lectins/glucanases"/>
    <property type="match status" value="1"/>
</dbReference>
<dbReference type="EMBL" id="JPWF01000004">
    <property type="protein sequence ID" value="RCK37851.1"/>
    <property type="molecule type" value="Genomic_DNA"/>
</dbReference>
<comment type="caution">
    <text evidence="1">The sequence shown here is derived from an EMBL/GenBank/DDBJ whole genome shotgun (WGS) entry which is preliminary data.</text>
</comment>
<evidence type="ECO:0000313" key="2">
    <source>
        <dbReference type="Proteomes" id="UP000253226"/>
    </source>
</evidence>